<dbReference type="Proteomes" id="UP000589620">
    <property type="component" value="Unassembled WGS sequence"/>
</dbReference>
<accession>A0A852T2F7</accession>
<name>A0A852T2F7_9MICO</name>
<dbReference type="RefSeq" id="WP_179457307.1">
    <property type="nucleotide sequence ID" value="NZ_BAAAPX010000001.1"/>
</dbReference>
<evidence type="ECO:0000313" key="3">
    <source>
        <dbReference type="Proteomes" id="UP000589620"/>
    </source>
</evidence>
<dbReference type="Gene3D" id="3.30.450.180">
    <property type="match status" value="1"/>
</dbReference>
<keyword evidence="3" id="KW-1185">Reference proteome</keyword>
<dbReference type="Pfam" id="PF17765">
    <property type="entry name" value="MLTR_LBD"/>
    <property type="match status" value="1"/>
</dbReference>
<proteinExistence type="predicted"/>
<evidence type="ECO:0000259" key="1">
    <source>
        <dbReference type="Pfam" id="PF17765"/>
    </source>
</evidence>
<organism evidence="2 3">
    <name type="scientific">Leifsonia soli</name>
    <dbReference type="NCBI Taxonomy" id="582665"/>
    <lineage>
        <taxon>Bacteria</taxon>
        <taxon>Bacillati</taxon>
        <taxon>Actinomycetota</taxon>
        <taxon>Actinomycetes</taxon>
        <taxon>Micrococcales</taxon>
        <taxon>Microbacteriaceae</taxon>
        <taxon>Leifsonia</taxon>
    </lineage>
</organism>
<dbReference type="InterPro" id="IPR041413">
    <property type="entry name" value="MLTR_LBD"/>
</dbReference>
<dbReference type="EMBL" id="JACCBJ010000001">
    <property type="protein sequence ID" value="NYD75357.1"/>
    <property type="molecule type" value="Genomic_DNA"/>
</dbReference>
<dbReference type="PANTHER" id="PTHR35010:SF2">
    <property type="entry name" value="BLL4672 PROTEIN"/>
    <property type="match status" value="1"/>
</dbReference>
<gene>
    <name evidence="2" type="ORF">BJ963_002876</name>
</gene>
<feature type="domain" description="MmyB-like transcription regulator ligand binding" evidence="1">
    <location>
        <begin position="10"/>
        <end position="170"/>
    </location>
</feature>
<protein>
    <recommendedName>
        <fullName evidence="1">MmyB-like transcription regulator ligand binding domain-containing protein</fullName>
    </recommendedName>
</protein>
<evidence type="ECO:0000313" key="2">
    <source>
        <dbReference type="EMBL" id="NYD75357.1"/>
    </source>
</evidence>
<sequence length="180" mass="19651">MTVDGQQTPVPQDIREMIESWPGIPAFVRDRYLTVLFSNDLAKAVSPAFHDGVNLARSTFLDSDVLVTNPGQDAIVEHVTGTLRDSLNRHESDDGFERIVSELGAKSSAFAAAWAREDAPDAADSFPFTPDVVGRMTLAYQQLNIPGFFDLTLVVWRPVDENSRMALARLSEIASGAAEA</sequence>
<comment type="caution">
    <text evidence="2">The sequence shown here is derived from an EMBL/GenBank/DDBJ whole genome shotgun (WGS) entry which is preliminary data.</text>
</comment>
<dbReference type="PANTHER" id="PTHR35010">
    <property type="entry name" value="BLL4672 PROTEIN-RELATED"/>
    <property type="match status" value="1"/>
</dbReference>
<reference evidence="2 3" key="1">
    <citation type="submission" date="2020-07" db="EMBL/GenBank/DDBJ databases">
        <title>Sequencing the genomes of 1000 actinobacteria strains.</title>
        <authorList>
            <person name="Klenk H.-P."/>
        </authorList>
    </citation>
    <scope>NUCLEOTIDE SEQUENCE [LARGE SCALE GENOMIC DNA]</scope>
    <source>
        <strain evidence="2 3">DSM 23871</strain>
    </source>
</reference>
<dbReference type="AlphaFoldDB" id="A0A852T2F7"/>